<proteinExistence type="predicted"/>
<evidence type="ECO:0000256" key="1">
    <source>
        <dbReference type="ARBA" id="ARBA00004141"/>
    </source>
</evidence>
<comment type="subcellular location">
    <subcellularLocation>
        <location evidence="1">Membrane</location>
        <topology evidence="1">Multi-pass membrane protein</topology>
    </subcellularLocation>
</comment>
<dbReference type="PANTHER" id="PTHR31310:SF7">
    <property type="entry name" value="PA-PHOSPHATASE RELATED-FAMILY PROTEIN DDB_G0268928"/>
    <property type="match status" value="1"/>
</dbReference>
<evidence type="ECO:0000256" key="2">
    <source>
        <dbReference type="ARBA" id="ARBA00022692"/>
    </source>
</evidence>
<keyword evidence="2 5" id="KW-0812">Transmembrane</keyword>
<name>F7XLD3_METZD</name>
<evidence type="ECO:0000256" key="5">
    <source>
        <dbReference type="SAM" id="Phobius"/>
    </source>
</evidence>
<dbReference type="PANTHER" id="PTHR31310">
    <property type="match status" value="1"/>
</dbReference>
<accession>F7XLD3</accession>
<dbReference type="HOGENOM" id="CLU_068382_0_0_2"/>
<gene>
    <name evidence="7" type="ordered locus">Mzhil_0930</name>
</gene>
<feature type="transmembrane region" description="Helical" evidence="5">
    <location>
        <begin position="146"/>
        <end position="166"/>
    </location>
</feature>
<dbReference type="Gene3D" id="1.20.144.10">
    <property type="entry name" value="Phosphatidic acid phosphatase type 2/haloperoxidase"/>
    <property type="match status" value="1"/>
</dbReference>
<evidence type="ECO:0000256" key="3">
    <source>
        <dbReference type="ARBA" id="ARBA00022989"/>
    </source>
</evidence>
<organism evidence="7 8">
    <name type="scientific">Methanosalsum zhilinae (strain DSM 4017 / NBRC 107636 / OCM 62 / WeN5)</name>
    <name type="common">Methanohalophilus zhilinae</name>
    <dbReference type="NCBI Taxonomy" id="679901"/>
    <lineage>
        <taxon>Archaea</taxon>
        <taxon>Methanobacteriati</taxon>
        <taxon>Methanobacteriota</taxon>
        <taxon>Stenosarchaea group</taxon>
        <taxon>Methanomicrobia</taxon>
        <taxon>Methanosarcinales</taxon>
        <taxon>Methanosarcinaceae</taxon>
        <taxon>Methanosalsum</taxon>
    </lineage>
</organism>
<dbReference type="CDD" id="cd03386">
    <property type="entry name" value="PAP2_Aur1_like"/>
    <property type="match status" value="1"/>
</dbReference>
<keyword evidence="8" id="KW-1185">Reference proteome</keyword>
<sequence length="284" mass="32573">MKDIYLFLILVPSVLIMNVIAYYIFIPDKYKYKKRKINETISATTHKFSFLSEILPYLLLVAFAYIFVKSQWSIVTMLGISQSYALANYILDVEGNIVSLFQIIASPFLTYVSSFIYLLGFPFLLTFTFVILLFTRQVKALQEYAIAITIAYMLAFLFYTFTPVAVTGHTLPDVVPLLYNLSPIINDGLRSLDPFLNRCFPSLHAGLSFLAMLFIIFKTDLDNFKPIAIFITIAIQFTIFYLGIHWILDFIAGVILAGLSFYTAEQVHKRITNFQVSYGKKDEY</sequence>
<feature type="domain" description="Inositolphosphotransferase Aur1/Ipt1" evidence="6">
    <location>
        <begin position="103"/>
        <end position="262"/>
    </location>
</feature>
<dbReference type="InterPro" id="IPR052185">
    <property type="entry name" value="IPC_Synthase-Related"/>
</dbReference>
<protein>
    <submittedName>
        <fullName evidence="7">Phosphoesterase PA-phosphatase related protein</fullName>
    </submittedName>
</protein>
<feature type="transmembrane region" description="Helical" evidence="5">
    <location>
        <begin position="115"/>
        <end position="134"/>
    </location>
</feature>
<feature type="transmembrane region" description="Helical" evidence="5">
    <location>
        <begin position="224"/>
        <end position="241"/>
    </location>
</feature>
<dbReference type="Proteomes" id="UP000006622">
    <property type="component" value="Chromosome"/>
</dbReference>
<feature type="transmembrane region" description="Helical" evidence="5">
    <location>
        <begin position="48"/>
        <end position="68"/>
    </location>
</feature>
<keyword evidence="3 5" id="KW-1133">Transmembrane helix</keyword>
<dbReference type="KEGG" id="mzh:Mzhil_0930"/>
<evidence type="ECO:0000313" key="8">
    <source>
        <dbReference type="Proteomes" id="UP000006622"/>
    </source>
</evidence>
<dbReference type="InterPro" id="IPR036938">
    <property type="entry name" value="PAP2/HPO_sf"/>
</dbReference>
<keyword evidence="4 5" id="KW-0472">Membrane</keyword>
<dbReference type="STRING" id="679901.Mzhil_0930"/>
<dbReference type="GO" id="GO:0016020">
    <property type="term" value="C:membrane"/>
    <property type="evidence" value="ECO:0007669"/>
    <property type="project" value="UniProtKB-SubCell"/>
</dbReference>
<dbReference type="InterPro" id="IPR026841">
    <property type="entry name" value="Aur1/Ipt1"/>
</dbReference>
<feature type="transmembrane region" description="Helical" evidence="5">
    <location>
        <begin position="195"/>
        <end position="217"/>
    </location>
</feature>
<dbReference type="Pfam" id="PF14378">
    <property type="entry name" value="PAP2_3"/>
    <property type="match status" value="1"/>
</dbReference>
<evidence type="ECO:0000256" key="4">
    <source>
        <dbReference type="ARBA" id="ARBA00023136"/>
    </source>
</evidence>
<evidence type="ECO:0000259" key="6">
    <source>
        <dbReference type="Pfam" id="PF14378"/>
    </source>
</evidence>
<dbReference type="SUPFAM" id="SSF48317">
    <property type="entry name" value="Acid phosphatase/Vanadium-dependent haloperoxidase"/>
    <property type="match status" value="1"/>
</dbReference>
<feature type="transmembrane region" description="Helical" evidence="5">
    <location>
        <begin position="6"/>
        <end position="27"/>
    </location>
</feature>
<reference evidence="7" key="1">
    <citation type="submission" date="2010-07" db="EMBL/GenBank/DDBJ databases">
        <title>The complete genome of Methanosalsum zhilinae DSM 4017.</title>
        <authorList>
            <consortium name="US DOE Joint Genome Institute (JGI-PGF)"/>
            <person name="Lucas S."/>
            <person name="Copeland A."/>
            <person name="Lapidus A."/>
            <person name="Glavina del Rio T."/>
            <person name="Dalin E."/>
            <person name="Tice H."/>
            <person name="Bruce D."/>
            <person name="Goodwin L."/>
            <person name="Pitluck S."/>
            <person name="Kyrpides N."/>
            <person name="Mavromatis K."/>
            <person name="Ovchinnikova G."/>
            <person name="Daligault H."/>
            <person name="Detter J.C."/>
            <person name="Han C."/>
            <person name="Tapia R."/>
            <person name="Larimer F."/>
            <person name="Land M."/>
            <person name="Hauser L."/>
            <person name="Markowitz V."/>
            <person name="Cheng J.-F."/>
            <person name="Hugenholtz P."/>
            <person name="Woyke T."/>
            <person name="Wu D."/>
            <person name="Spring S."/>
            <person name="Schueler E."/>
            <person name="Brambilla E."/>
            <person name="Klenk H.-P."/>
            <person name="Eisen J.A."/>
        </authorList>
    </citation>
    <scope>NUCLEOTIDE SEQUENCE</scope>
    <source>
        <strain evidence="7">DSM 4017</strain>
    </source>
</reference>
<evidence type="ECO:0000313" key="7">
    <source>
        <dbReference type="EMBL" id="AEH60792.1"/>
    </source>
</evidence>
<dbReference type="AlphaFoldDB" id="F7XLD3"/>
<dbReference type="EMBL" id="CP002101">
    <property type="protein sequence ID" value="AEH60792.1"/>
    <property type="molecule type" value="Genomic_DNA"/>
</dbReference>